<proteinExistence type="predicted"/>
<evidence type="ECO:0000313" key="2">
    <source>
        <dbReference type="EMBL" id="SPF78153.1"/>
    </source>
</evidence>
<accession>A0A2R8AQ43</accession>
<dbReference type="Pfam" id="PF00775">
    <property type="entry name" value="Dioxygenase_C"/>
    <property type="match status" value="1"/>
</dbReference>
<evidence type="ECO:0000259" key="1">
    <source>
        <dbReference type="Pfam" id="PF00775"/>
    </source>
</evidence>
<dbReference type="InterPro" id="IPR015889">
    <property type="entry name" value="Intradiol_dOase_core"/>
</dbReference>
<dbReference type="Gene3D" id="2.60.130.10">
    <property type="entry name" value="Aromatic compound dioxygenase"/>
    <property type="match status" value="1"/>
</dbReference>
<organism evidence="2 3">
    <name type="scientific">Pseudoprimorskyibacter insulae</name>
    <dbReference type="NCBI Taxonomy" id="1695997"/>
    <lineage>
        <taxon>Bacteria</taxon>
        <taxon>Pseudomonadati</taxon>
        <taxon>Pseudomonadota</taxon>
        <taxon>Alphaproteobacteria</taxon>
        <taxon>Rhodobacterales</taxon>
        <taxon>Paracoccaceae</taxon>
        <taxon>Pseudoprimorskyibacter</taxon>
    </lineage>
</organism>
<dbReference type="RefSeq" id="WP_108884823.1">
    <property type="nucleotide sequence ID" value="NZ_OMOJ01000001.1"/>
</dbReference>
<dbReference type="PANTHER" id="PTHR34315">
    <property type="match status" value="1"/>
</dbReference>
<dbReference type="GO" id="GO:0008199">
    <property type="term" value="F:ferric iron binding"/>
    <property type="evidence" value="ECO:0007669"/>
    <property type="project" value="InterPro"/>
</dbReference>
<dbReference type="EMBL" id="OMOJ01000001">
    <property type="protein sequence ID" value="SPF78153.1"/>
    <property type="molecule type" value="Genomic_DNA"/>
</dbReference>
<protein>
    <recommendedName>
        <fullName evidence="1">Intradiol ring-cleavage dioxygenases domain-containing protein</fullName>
    </recommendedName>
</protein>
<dbReference type="Proteomes" id="UP000244904">
    <property type="component" value="Unassembled WGS sequence"/>
</dbReference>
<dbReference type="InterPro" id="IPR000627">
    <property type="entry name" value="Intradiol_dOase_C"/>
</dbReference>
<dbReference type="PANTHER" id="PTHR34315:SF1">
    <property type="entry name" value="INTRADIOL RING-CLEAVAGE DIOXYGENASES DOMAIN-CONTAINING PROTEIN-RELATED"/>
    <property type="match status" value="1"/>
</dbReference>
<sequence>MTHPAFPPRALGMVSTKQFEGPYYFAPPTRRDIRDGQPGLPLDLAIRLTDAATGQPLAGFDVDIWHCDAQGRYSGWEHVDPNRPPEETAVIDDTGIVKGSDATFLRGRQKTDDAGVVRFMTVFPSWYFAREVHIHVMVYQNGAPWLITQLYFDMDLIRQVLEVTGYERGRERASHYGNDWVRYATGSDEGELVNAVLSGGTVFGAASLSFNPKAAPEVIEERPAPEYMDDMPDEIAVWRTFRD</sequence>
<reference evidence="3" key="1">
    <citation type="submission" date="2018-03" db="EMBL/GenBank/DDBJ databases">
        <authorList>
            <person name="Rodrigo-Torres L."/>
            <person name="Arahal R. D."/>
            <person name="Lucena T."/>
        </authorList>
    </citation>
    <scope>NUCLEOTIDE SEQUENCE [LARGE SCALE GENOMIC DNA]</scope>
    <source>
        <strain evidence="3">CECT 8871</strain>
    </source>
</reference>
<keyword evidence="3" id="KW-1185">Reference proteome</keyword>
<dbReference type="AlphaFoldDB" id="A0A2R8AQ43"/>
<feature type="domain" description="Intradiol ring-cleavage dioxygenases" evidence="1">
    <location>
        <begin position="32"/>
        <end position="155"/>
    </location>
</feature>
<evidence type="ECO:0000313" key="3">
    <source>
        <dbReference type="Proteomes" id="UP000244904"/>
    </source>
</evidence>
<gene>
    <name evidence="2" type="ORF">PRI8871_00746</name>
</gene>
<dbReference type="OrthoDB" id="9800887at2"/>
<dbReference type="GO" id="GO:0016702">
    <property type="term" value="F:oxidoreductase activity, acting on single donors with incorporation of molecular oxygen, incorporation of two atoms of oxygen"/>
    <property type="evidence" value="ECO:0007669"/>
    <property type="project" value="InterPro"/>
</dbReference>
<dbReference type="SUPFAM" id="SSF49482">
    <property type="entry name" value="Aromatic compound dioxygenase"/>
    <property type="match status" value="1"/>
</dbReference>
<name>A0A2R8AQ43_9RHOB</name>